<dbReference type="SUPFAM" id="SSF55083">
    <property type="entry name" value="6-hydroxymethyl-7,8-dihydropterin pyrophosphokinase, HPPK"/>
    <property type="match status" value="1"/>
</dbReference>
<dbReference type="EMBL" id="SLWY01000006">
    <property type="protein sequence ID" value="TCO82076.1"/>
    <property type="molecule type" value="Genomic_DNA"/>
</dbReference>
<evidence type="ECO:0000256" key="7">
    <source>
        <dbReference type="ARBA" id="ARBA00022777"/>
    </source>
</evidence>
<keyword evidence="7 14" id="KW-0418">Kinase</keyword>
<accession>A0A4V2SD67</accession>
<name>A0A4V2SD67_9GAMM</name>
<gene>
    <name evidence="14" type="ORF">EV699_106172</name>
</gene>
<keyword evidence="6" id="KW-0547">Nucleotide-binding</keyword>
<dbReference type="CDD" id="cd00483">
    <property type="entry name" value="HPPK"/>
    <property type="match status" value="1"/>
</dbReference>
<evidence type="ECO:0000256" key="11">
    <source>
        <dbReference type="ARBA" id="ARBA00029766"/>
    </source>
</evidence>
<evidence type="ECO:0000256" key="5">
    <source>
        <dbReference type="ARBA" id="ARBA00022679"/>
    </source>
</evidence>
<evidence type="ECO:0000256" key="12">
    <source>
        <dbReference type="ARBA" id="ARBA00033413"/>
    </source>
</evidence>
<comment type="similarity">
    <text evidence="2">Belongs to the HPPK family.</text>
</comment>
<feature type="domain" description="7,8-dihydro-6-hydroxymethylpterin-pyrophosphokinase" evidence="13">
    <location>
        <begin position="91"/>
        <end position="102"/>
    </location>
</feature>
<evidence type="ECO:0000256" key="3">
    <source>
        <dbReference type="ARBA" id="ARBA00013253"/>
    </source>
</evidence>
<dbReference type="Gene3D" id="3.30.70.560">
    <property type="entry name" value="7,8-Dihydro-6-hydroxymethylpterin-pyrophosphokinase HPPK"/>
    <property type="match status" value="1"/>
</dbReference>
<dbReference type="Pfam" id="PF01288">
    <property type="entry name" value="HPPK"/>
    <property type="match status" value="1"/>
</dbReference>
<dbReference type="PANTHER" id="PTHR43071">
    <property type="entry name" value="2-AMINO-4-HYDROXY-6-HYDROXYMETHYLDIHYDROPTERIDINE PYROPHOSPHOKINASE"/>
    <property type="match status" value="1"/>
</dbReference>
<dbReference type="GO" id="GO:0046654">
    <property type="term" value="P:tetrahydrofolate biosynthetic process"/>
    <property type="evidence" value="ECO:0007669"/>
    <property type="project" value="UniProtKB-UniPathway"/>
</dbReference>
<dbReference type="GO" id="GO:0005524">
    <property type="term" value="F:ATP binding"/>
    <property type="evidence" value="ECO:0007669"/>
    <property type="project" value="UniProtKB-KW"/>
</dbReference>
<evidence type="ECO:0000256" key="9">
    <source>
        <dbReference type="ARBA" id="ARBA00022909"/>
    </source>
</evidence>
<evidence type="ECO:0000256" key="8">
    <source>
        <dbReference type="ARBA" id="ARBA00022840"/>
    </source>
</evidence>
<dbReference type="InterPro" id="IPR035907">
    <property type="entry name" value="Hppk_sf"/>
</dbReference>
<dbReference type="OrthoDB" id="9808041at2"/>
<dbReference type="GO" id="GO:0016301">
    <property type="term" value="F:kinase activity"/>
    <property type="evidence" value="ECO:0007669"/>
    <property type="project" value="UniProtKB-KW"/>
</dbReference>
<proteinExistence type="inferred from homology"/>
<dbReference type="GO" id="GO:0046656">
    <property type="term" value="P:folic acid biosynthetic process"/>
    <property type="evidence" value="ECO:0007669"/>
    <property type="project" value="UniProtKB-KW"/>
</dbReference>
<dbReference type="GO" id="GO:0003848">
    <property type="term" value="F:2-amino-4-hydroxy-6-hydroxymethyldihydropteridine diphosphokinase activity"/>
    <property type="evidence" value="ECO:0007669"/>
    <property type="project" value="UniProtKB-EC"/>
</dbReference>
<dbReference type="EC" id="2.7.6.3" evidence="3"/>
<evidence type="ECO:0000256" key="1">
    <source>
        <dbReference type="ARBA" id="ARBA00005051"/>
    </source>
</evidence>
<dbReference type="Proteomes" id="UP000295765">
    <property type="component" value="Unassembled WGS sequence"/>
</dbReference>
<evidence type="ECO:0000256" key="10">
    <source>
        <dbReference type="ARBA" id="ARBA00029409"/>
    </source>
</evidence>
<dbReference type="UniPathway" id="UPA00077">
    <property type="reaction ID" value="UER00155"/>
</dbReference>
<dbReference type="InterPro" id="IPR000550">
    <property type="entry name" value="Hppk"/>
</dbReference>
<evidence type="ECO:0000256" key="6">
    <source>
        <dbReference type="ARBA" id="ARBA00022741"/>
    </source>
</evidence>
<protein>
    <recommendedName>
        <fullName evidence="4">2-amino-4-hydroxy-6-hydroxymethyldihydropteridine pyrophosphokinase</fullName>
        <ecNumber evidence="3">2.7.6.3</ecNumber>
    </recommendedName>
    <alternativeName>
        <fullName evidence="11">6-hydroxymethyl-7,8-dihydropterin pyrophosphokinase</fullName>
    </alternativeName>
    <alternativeName>
        <fullName evidence="12">7,8-dihydro-6-hydroxymethylpterin-pyrophosphokinase</fullName>
    </alternativeName>
</protein>
<keyword evidence="8" id="KW-0067">ATP-binding</keyword>
<dbReference type="RefSeq" id="WP_132540401.1">
    <property type="nucleotide sequence ID" value="NZ_SLWY01000006.1"/>
</dbReference>
<evidence type="ECO:0000256" key="4">
    <source>
        <dbReference type="ARBA" id="ARBA00016218"/>
    </source>
</evidence>
<organism evidence="14 15">
    <name type="scientific">Plasticicumulans lactativorans</name>
    <dbReference type="NCBI Taxonomy" id="1133106"/>
    <lineage>
        <taxon>Bacteria</taxon>
        <taxon>Pseudomonadati</taxon>
        <taxon>Pseudomonadota</taxon>
        <taxon>Gammaproteobacteria</taxon>
        <taxon>Candidatus Competibacteraceae</taxon>
        <taxon>Plasticicumulans</taxon>
    </lineage>
</organism>
<comment type="caution">
    <text evidence="14">The sequence shown here is derived from an EMBL/GenBank/DDBJ whole genome shotgun (WGS) entry which is preliminary data.</text>
</comment>
<comment type="function">
    <text evidence="10">Catalyzes the transfer of pyrophosphate from adenosine triphosphate (ATP) to 6-hydroxymethyl-7,8-dihydropterin, an enzymatic step in folate biosynthesis pathway.</text>
</comment>
<sequence length="165" mass="17343">MSRVRAYIGLGANLGDPRAALDAACAALVALPDSTFAGRSPLYLTAPLGGPPGQPDYLNAVAALDTALAPGALLAQLQAIEAGHGRTREVRWGPRTLDLDLLLYGDAVVDEPTLCVPHPRLHQRAFVLYPLADLAPDLCVPGLGTLQRLLAGCPRAGIRRLDPLE</sequence>
<keyword evidence="5" id="KW-0808">Transferase</keyword>
<dbReference type="PROSITE" id="PS00794">
    <property type="entry name" value="HPPK"/>
    <property type="match status" value="1"/>
</dbReference>
<keyword evidence="15" id="KW-1185">Reference proteome</keyword>
<evidence type="ECO:0000259" key="13">
    <source>
        <dbReference type="PROSITE" id="PS00794"/>
    </source>
</evidence>
<evidence type="ECO:0000313" key="14">
    <source>
        <dbReference type="EMBL" id="TCO82076.1"/>
    </source>
</evidence>
<dbReference type="NCBIfam" id="TIGR01498">
    <property type="entry name" value="folK"/>
    <property type="match status" value="1"/>
</dbReference>
<dbReference type="PANTHER" id="PTHR43071:SF1">
    <property type="entry name" value="2-AMINO-4-HYDROXY-6-HYDROXYMETHYLDIHYDROPTERIDINE PYROPHOSPHOKINASE"/>
    <property type="match status" value="1"/>
</dbReference>
<dbReference type="AlphaFoldDB" id="A0A4V2SD67"/>
<keyword evidence="9" id="KW-0289">Folate biosynthesis</keyword>
<evidence type="ECO:0000256" key="2">
    <source>
        <dbReference type="ARBA" id="ARBA00005810"/>
    </source>
</evidence>
<comment type="pathway">
    <text evidence="1">Cofactor biosynthesis; tetrahydrofolate biosynthesis; 2-amino-4-hydroxy-6-hydroxymethyl-7,8-dihydropteridine diphosphate from 7,8-dihydroneopterin triphosphate: step 4/4.</text>
</comment>
<evidence type="ECO:0000313" key="15">
    <source>
        <dbReference type="Proteomes" id="UP000295765"/>
    </source>
</evidence>
<reference evidence="14 15" key="1">
    <citation type="submission" date="2019-03" db="EMBL/GenBank/DDBJ databases">
        <title>Genomic Encyclopedia of Type Strains, Phase IV (KMG-IV): sequencing the most valuable type-strain genomes for metagenomic binning, comparative biology and taxonomic classification.</title>
        <authorList>
            <person name="Goeker M."/>
        </authorList>
    </citation>
    <scope>NUCLEOTIDE SEQUENCE [LARGE SCALE GENOMIC DNA]</scope>
    <source>
        <strain evidence="14 15">DSM 25287</strain>
    </source>
</reference>